<dbReference type="STRING" id="416450.A0A1V6PS01"/>
<reference evidence="8" key="1">
    <citation type="journal article" date="2017" name="Nat. Microbiol.">
        <title>Global analysis of biosynthetic gene clusters reveals vast potential of secondary metabolite production in Penicillium species.</title>
        <authorList>
            <person name="Nielsen J.C."/>
            <person name="Grijseels S."/>
            <person name="Prigent S."/>
            <person name="Ji B."/>
            <person name="Dainat J."/>
            <person name="Nielsen K.F."/>
            <person name="Frisvad J.C."/>
            <person name="Workman M."/>
            <person name="Nielsen J."/>
        </authorList>
    </citation>
    <scope>NUCLEOTIDE SEQUENCE [LARGE SCALE GENOMIC DNA]</scope>
    <source>
        <strain evidence="8">IBT 31811</strain>
    </source>
</reference>
<proteinExistence type="inferred from homology"/>
<sequence length="551" mass="61223">MRVSTWIPLFLPLVSAVPHNPVYEAITRRQLPKEPTGVKTIKTANNVTIRYKEPGKEGICETTPGVKSYSGYVDLSPTEHTFFWFFEARHDPKNAPITLWLNGGPGSDSLIGLFEELGPCRINNESESEINPQSWNEVSNMLFLSQPLGVGFSYAEKAPGTLNPLTGVFEDADFAGVDGRYPVINATKIDTTNLAAKATWEVLQGFLGALPKLDSKIKSKSFNLWTESYGGHYGPAFFDHFYEENEKIKNGTQKGIQLDFNTLGIINGIIDEGIQARHYPEFAVNNTYGIKAVNDTVYNYMKFANEMPNGCQDQVASCKLTNRTSLADFALCTEATNMCRDNVEGPYYTFGKRGVYDIRHPYADPTPEGYYTKYLAKDNVLNGLGVDINYTQSNNEVYFAFQQKGDFVWPNFLDDLEDILSRPVRVALIYGDADYICNWFGGEAVSLAAKYPHSKQFAKAGYAPFTVGGVEYGETREFGNFSFTRVYEAGHEVPYYQPVAALQLFNRTLFGWELPDGGKKLKAGFSSEGDAEATHTQASVALPSATKAVLI</sequence>
<dbReference type="PANTHER" id="PTHR11802">
    <property type="entry name" value="SERINE PROTEASE FAMILY S10 SERINE CARBOXYPEPTIDASE"/>
    <property type="match status" value="1"/>
</dbReference>
<feature type="chain" id="PRO_5011830267" description="Carboxypeptidase" evidence="6">
    <location>
        <begin position="17"/>
        <end position="551"/>
    </location>
</feature>
<keyword evidence="8" id="KW-1185">Reference proteome</keyword>
<accession>A0A1V6PS01</accession>
<evidence type="ECO:0000256" key="3">
    <source>
        <dbReference type="ARBA" id="ARBA00022670"/>
    </source>
</evidence>
<comment type="similarity">
    <text evidence="1 6">Belongs to the peptidase S10 family.</text>
</comment>
<dbReference type="InterPro" id="IPR018202">
    <property type="entry name" value="Ser_caboxypep_ser_AS"/>
</dbReference>
<dbReference type="Gene3D" id="3.40.50.1820">
    <property type="entry name" value="alpha/beta hydrolase"/>
    <property type="match status" value="1"/>
</dbReference>
<evidence type="ECO:0000256" key="5">
    <source>
        <dbReference type="ARBA" id="ARBA00023180"/>
    </source>
</evidence>
<organism evidence="7 8">
    <name type="scientific">Penicillium antarcticum</name>
    <dbReference type="NCBI Taxonomy" id="416450"/>
    <lineage>
        <taxon>Eukaryota</taxon>
        <taxon>Fungi</taxon>
        <taxon>Dikarya</taxon>
        <taxon>Ascomycota</taxon>
        <taxon>Pezizomycotina</taxon>
        <taxon>Eurotiomycetes</taxon>
        <taxon>Eurotiomycetidae</taxon>
        <taxon>Eurotiales</taxon>
        <taxon>Aspergillaceae</taxon>
        <taxon>Penicillium</taxon>
    </lineage>
</organism>
<dbReference type="PANTHER" id="PTHR11802:SF131">
    <property type="entry name" value="CARBOXYPEPTIDASE"/>
    <property type="match status" value="1"/>
</dbReference>
<dbReference type="AlphaFoldDB" id="A0A1V6PS01"/>
<dbReference type="GO" id="GO:0006508">
    <property type="term" value="P:proteolysis"/>
    <property type="evidence" value="ECO:0007669"/>
    <property type="project" value="UniProtKB-KW"/>
</dbReference>
<keyword evidence="3 6" id="KW-0645">Protease</keyword>
<dbReference type="GO" id="GO:0072330">
    <property type="term" value="P:monocarboxylic acid biosynthetic process"/>
    <property type="evidence" value="ECO:0007669"/>
    <property type="project" value="UniProtKB-ARBA"/>
</dbReference>
<dbReference type="Proteomes" id="UP000191672">
    <property type="component" value="Unassembled WGS sequence"/>
</dbReference>
<dbReference type="GO" id="GO:0000324">
    <property type="term" value="C:fungal-type vacuole"/>
    <property type="evidence" value="ECO:0007669"/>
    <property type="project" value="TreeGrafter"/>
</dbReference>
<keyword evidence="4 6" id="KW-0378">Hydrolase</keyword>
<evidence type="ECO:0000256" key="1">
    <source>
        <dbReference type="ARBA" id="ARBA00009431"/>
    </source>
</evidence>
<evidence type="ECO:0000256" key="6">
    <source>
        <dbReference type="RuleBase" id="RU361156"/>
    </source>
</evidence>
<evidence type="ECO:0000256" key="4">
    <source>
        <dbReference type="ARBA" id="ARBA00022801"/>
    </source>
</evidence>
<dbReference type="GO" id="GO:0017000">
    <property type="term" value="P:antibiotic biosynthetic process"/>
    <property type="evidence" value="ECO:0007669"/>
    <property type="project" value="UniProtKB-ARBA"/>
</dbReference>
<dbReference type="PROSITE" id="PS00131">
    <property type="entry name" value="CARBOXYPEPT_SER_SER"/>
    <property type="match status" value="1"/>
</dbReference>
<comment type="caution">
    <text evidence="7">The sequence shown here is derived from an EMBL/GenBank/DDBJ whole genome shotgun (WGS) entry which is preliminary data.</text>
</comment>
<protein>
    <recommendedName>
        <fullName evidence="6">Carboxypeptidase</fullName>
        <ecNumber evidence="6">3.4.16.-</ecNumber>
    </recommendedName>
</protein>
<evidence type="ECO:0000313" key="8">
    <source>
        <dbReference type="Proteomes" id="UP000191672"/>
    </source>
</evidence>
<dbReference type="EC" id="3.4.16.-" evidence="6"/>
<dbReference type="GO" id="GO:0004185">
    <property type="term" value="F:serine-type carboxypeptidase activity"/>
    <property type="evidence" value="ECO:0007669"/>
    <property type="project" value="UniProtKB-UniRule"/>
</dbReference>
<dbReference type="EMBL" id="MDYN01000050">
    <property type="protein sequence ID" value="OQD79487.1"/>
    <property type="molecule type" value="Genomic_DNA"/>
</dbReference>
<dbReference type="InterPro" id="IPR001563">
    <property type="entry name" value="Peptidase_S10"/>
</dbReference>
<dbReference type="FunFam" id="3.40.50.1820:FF:000125">
    <property type="entry name" value="Carboxypeptidase"/>
    <property type="match status" value="1"/>
</dbReference>
<evidence type="ECO:0000313" key="7">
    <source>
        <dbReference type="EMBL" id="OQD79487.1"/>
    </source>
</evidence>
<name>A0A1V6PS01_9EURO</name>
<keyword evidence="5" id="KW-0325">Glycoprotein</keyword>
<gene>
    <name evidence="7" type="ORF">PENANT_c050G09632</name>
</gene>
<dbReference type="SUPFAM" id="SSF53474">
    <property type="entry name" value="alpha/beta-Hydrolases"/>
    <property type="match status" value="1"/>
</dbReference>
<dbReference type="InterPro" id="IPR029058">
    <property type="entry name" value="AB_hydrolase_fold"/>
</dbReference>
<keyword evidence="2 6" id="KW-0121">Carboxypeptidase</keyword>
<feature type="signal peptide" evidence="6">
    <location>
        <begin position="1"/>
        <end position="16"/>
    </location>
</feature>
<evidence type="ECO:0000256" key="2">
    <source>
        <dbReference type="ARBA" id="ARBA00022645"/>
    </source>
</evidence>
<dbReference type="OrthoDB" id="443318at2759"/>
<keyword evidence="6" id="KW-0732">Signal</keyword>
<dbReference type="Pfam" id="PF00450">
    <property type="entry name" value="Peptidase_S10"/>
    <property type="match status" value="1"/>
</dbReference>
<dbReference type="PRINTS" id="PR00724">
    <property type="entry name" value="CRBOXYPTASEC"/>
</dbReference>